<dbReference type="AlphaFoldDB" id="A0A4S2AN65"/>
<dbReference type="Proteomes" id="UP000310532">
    <property type="component" value="Unassembled WGS sequence"/>
</dbReference>
<reference evidence="1 2" key="1">
    <citation type="submission" date="2019-04" db="EMBL/GenBank/DDBJ databases">
        <title>Microbes associate with the intestines of laboratory mice.</title>
        <authorList>
            <person name="Navarre W."/>
            <person name="Wong E."/>
            <person name="Huang K."/>
            <person name="Tropini C."/>
            <person name="Ng K."/>
            <person name="Yu B."/>
        </authorList>
    </citation>
    <scope>NUCLEOTIDE SEQUENCE [LARGE SCALE GENOMIC DNA]</scope>
    <source>
        <strain evidence="1 2">NM69_E16B</strain>
    </source>
</reference>
<evidence type="ECO:0000313" key="1">
    <source>
        <dbReference type="EMBL" id="TGY02598.1"/>
    </source>
</evidence>
<name>A0A4S2AN65_9BACE</name>
<dbReference type="EMBL" id="SRYZ01000032">
    <property type="protein sequence ID" value="TGY02598.1"/>
    <property type="molecule type" value="Genomic_DNA"/>
</dbReference>
<gene>
    <name evidence="1" type="ORF">E5355_13100</name>
</gene>
<keyword evidence="2" id="KW-1185">Reference proteome</keyword>
<proteinExistence type="predicted"/>
<accession>A0A4S2AN65</accession>
<organism evidence="1 2">
    <name type="scientific">Bacteroides muris</name>
    <name type="common">ex Afrizal et al. 2022</name>
    <dbReference type="NCBI Taxonomy" id="2516960"/>
    <lineage>
        <taxon>Bacteria</taxon>
        <taxon>Pseudomonadati</taxon>
        <taxon>Bacteroidota</taxon>
        <taxon>Bacteroidia</taxon>
        <taxon>Bacteroidales</taxon>
        <taxon>Bacteroidaceae</taxon>
        <taxon>Bacteroides</taxon>
    </lineage>
</organism>
<comment type="caution">
    <text evidence="1">The sequence shown here is derived from an EMBL/GenBank/DDBJ whole genome shotgun (WGS) entry which is preliminary data.</text>
</comment>
<protein>
    <submittedName>
        <fullName evidence="1">Uncharacterized protein</fullName>
    </submittedName>
</protein>
<evidence type="ECO:0000313" key="2">
    <source>
        <dbReference type="Proteomes" id="UP000310532"/>
    </source>
</evidence>
<sequence length="81" mass="9187">MISTIQREGVFYQVICAVTEKGSPHYQEASNPMFVPSHWQSCAIALAKLCHRIGKVVPSYWHKLVFPIGFDKLIISANLRK</sequence>